<feature type="compositionally biased region" description="Basic residues" evidence="1">
    <location>
        <begin position="106"/>
        <end position="117"/>
    </location>
</feature>
<dbReference type="SUPFAM" id="SSF81631">
    <property type="entry name" value="PAP/OAS1 substrate-binding domain"/>
    <property type="match status" value="1"/>
</dbReference>
<accession>A0A453RRX3</accession>
<dbReference type="Gramene" id="AET7Gv20678600.15">
    <property type="protein sequence ID" value="AET7Gv20678600.15"/>
    <property type="gene ID" value="AET7Gv20678600"/>
</dbReference>
<reference evidence="2" key="4">
    <citation type="submission" date="2019-03" db="UniProtKB">
        <authorList>
            <consortium name="EnsemblPlants"/>
        </authorList>
    </citation>
    <scope>IDENTIFICATION</scope>
</reference>
<reference evidence="3" key="2">
    <citation type="journal article" date="2017" name="Nat. Plants">
        <title>The Aegilops tauschii genome reveals multiple impacts of transposons.</title>
        <authorList>
            <person name="Zhao G."/>
            <person name="Zou C."/>
            <person name="Li K."/>
            <person name="Wang K."/>
            <person name="Li T."/>
            <person name="Gao L."/>
            <person name="Zhang X."/>
            <person name="Wang H."/>
            <person name="Yang Z."/>
            <person name="Liu X."/>
            <person name="Jiang W."/>
            <person name="Mao L."/>
            <person name="Kong X."/>
            <person name="Jiao Y."/>
            <person name="Jia J."/>
        </authorList>
    </citation>
    <scope>NUCLEOTIDE SEQUENCE [LARGE SCALE GENOMIC DNA]</scope>
    <source>
        <strain evidence="3">cv. AL8/78</strain>
    </source>
</reference>
<feature type="region of interest" description="Disordered" evidence="1">
    <location>
        <begin position="103"/>
        <end position="142"/>
    </location>
</feature>
<reference evidence="2" key="3">
    <citation type="journal article" date="2017" name="Nature">
        <title>Genome sequence of the progenitor of the wheat D genome Aegilops tauschii.</title>
        <authorList>
            <person name="Luo M.C."/>
            <person name="Gu Y.Q."/>
            <person name="Puiu D."/>
            <person name="Wang H."/>
            <person name="Twardziok S.O."/>
            <person name="Deal K.R."/>
            <person name="Huo N."/>
            <person name="Zhu T."/>
            <person name="Wang L."/>
            <person name="Wang Y."/>
            <person name="McGuire P.E."/>
            <person name="Liu S."/>
            <person name="Long H."/>
            <person name="Ramasamy R.K."/>
            <person name="Rodriguez J.C."/>
            <person name="Van S.L."/>
            <person name="Yuan L."/>
            <person name="Wang Z."/>
            <person name="Xia Z."/>
            <person name="Xiao L."/>
            <person name="Anderson O.D."/>
            <person name="Ouyang S."/>
            <person name="Liang Y."/>
            <person name="Zimin A.V."/>
            <person name="Pertea G."/>
            <person name="Qi P."/>
            <person name="Bennetzen J.L."/>
            <person name="Dai X."/>
            <person name="Dawson M.W."/>
            <person name="Muller H.G."/>
            <person name="Kugler K."/>
            <person name="Rivarola-Duarte L."/>
            <person name="Spannagl M."/>
            <person name="Mayer K.F.X."/>
            <person name="Lu F.H."/>
            <person name="Bevan M.W."/>
            <person name="Leroy P."/>
            <person name="Li P."/>
            <person name="You F.M."/>
            <person name="Sun Q."/>
            <person name="Liu Z."/>
            <person name="Lyons E."/>
            <person name="Wicker T."/>
            <person name="Salzberg S.L."/>
            <person name="Devos K.M."/>
            <person name="Dvorak J."/>
        </authorList>
    </citation>
    <scope>NUCLEOTIDE SEQUENCE [LARGE SCALE GENOMIC DNA]</scope>
    <source>
        <strain evidence="2">cv. AL8/78</strain>
    </source>
</reference>
<reference evidence="2" key="5">
    <citation type="journal article" date="2021" name="G3 (Bethesda)">
        <title>Aegilops tauschii genome assembly Aet v5.0 features greater sequence contiguity and improved annotation.</title>
        <authorList>
            <person name="Wang L."/>
            <person name="Zhu T."/>
            <person name="Rodriguez J.C."/>
            <person name="Deal K.R."/>
            <person name="Dubcovsky J."/>
            <person name="McGuire P.E."/>
            <person name="Lux T."/>
            <person name="Spannagl M."/>
            <person name="Mayer K.F.X."/>
            <person name="Baldrich P."/>
            <person name="Meyers B.C."/>
            <person name="Huo N."/>
            <person name="Gu Y.Q."/>
            <person name="Zhou H."/>
            <person name="Devos K.M."/>
            <person name="Bennetzen J.L."/>
            <person name="Unver T."/>
            <person name="Budak H."/>
            <person name="Gulick P.J."/>
            <person name="Galiba G."/>
            <person name="Kalapos B."/>
            <person name="Nelson D.R."/>
            <person name="Li P."/>
            <person name="You F.M."/>
            <person name="Luo M.C."/>
            <person name="Dvorak J."/>
        </authorList>
    </citation>
    <scope>NUCLEOTIDE SEQUENCE [LARGE SCALE GENOMIC DNA]</scope>
    <source>
        <strain evidence="2">cv. AL8/78</strain>
    </source>
</reference>
<sequence length="229" mass="25598">LLSSLVQLLAVKDLWEQGLCASNFDGFWISKTWNRGIGNLSVEDFLDRSQNFARSVGKVEMQNICECLKDTVSKLTDFFRGKIDALTLKILIFGALNQDVPVSHPSPKHVKSKRKRELRHDPGNSEKQQKKVKHTAQRGRAANRTDSILPTPTVFMPHVHQILGFNCSSKPGICLFLCQSTSQRLIGRFTPMVSTGHMRSCMMTIAGYLTESIRITGGYDRCSSLRGAV</sequence>
<reference evidence="3" key="1">
    <citation type="journal article" date="2014" name="Science">
        <title>Ancient hybridizations among the ancestral genomes of bread wheat.</title>
        <authorList>
            <consortium name="International Wheat Genome Sequencing Consortium,"/>
            <person name="Marcussen T."/>
            <person name="Sandve S.R."/>
            <person name="Heier L."/>
            <person name="Spannagl M."/>
            <person name="Pfeifer M."/>
            <person name="Jakobsen K.S."/>
            <person name="Wulff B.B."/>
            <person name="Steuernagel B."/>
            <person name="Mayer K.F."/>
            <person name="Olsen O.A."/>
        </authorList>
    </citation>
    <scope>NUCLEOTIDE SEQUENCE [LARGE SCALE GENOMIC DNA]</scope>
    <source>
        <strain evidence="3">cv. AL8/78</strain>
    </source>
</reference>
<proteinExistence type="predicted"/>
<evidence type="ECO:0000256" key="1">
    <source>
        <dbReference type="SAM" id="MobiDB-lite"/>
    </source>
</evidence>
<protein>
    <submittedName>
        <fullName evidence="2">Uncharacterized protein</fullName>
    </submittedName>
</protein>
<dbReference type="Proteomes" id="UP000015105">
    <property type="component" value="Chromosome 7D"/>
</dbReference>
<dbReference type="AlphaFoldDB" id="A0A453RRX3"/>
<name>A0A453RRX3_AEGTS</name>
<organism evidence="2 3">
    <name type="scientific">Aegilops tauschii subsp. strangulata</name>
    <name type="common">Goatgrass</name>
    <dbReference type="NCBI Taxonomy" id="200361"/>
    <lineage>
        <taxon>Eukaryota</taxon>
        <taxon>Viridiplantae</taxon>
        <taxon>Streptophyta</taxon>
        <taxon>Embryophyta</taxon>
        <taxon>Tracheophyta</taxon>
        <taxon>Spermatophyta</taxon>
        <taxon>Magnoliopsida</taxon>
        <taxon>Liliopsida</taxon>
        <taxon>Poales</taxon>
        <taxon>Poaceae</taxon>
        <taxon>BOP clade</taxon>
        <taxon>Pooideae</taxon>
        <taxon>Triticodae</taxon>
        <taxon>Triticeae</taxon>
        <taxon>Triticinae</taxon>
        <taxon>Aegilops</taxon>
    </lineage>
</organism>
<evidence type="ECO:0000313" key="3">
    <source>
        <dbReference type="Proteomes" id="UP000015105"/>
    </source>
</evidence>
<keyword evidence="3" id="KW-1185">Reference proteome</keyword>
<dbReference type="EnsemblPlants" id="AET7Gv20678600.15">
    <property type="protein sequence ID" value="AET7Gv20678600.15"/>
    <property type="gene ID" value="AET7Gv20678600"/>
</dbReference>
<feature type="compositionally biased region" description="Basic and acidic residues" evidence="1">
    <location>
        <begin position="118"/>
        <end position="129"/>
    </location>
</feature>
<evidence type="ECO:0000313" key="2">
    <source>
        <dbReference type="EnsemblPlants" id="AET7Gv20678600.15"/>
    </source>
</evidence>